<keyword evidence="3" id="KW-0489">Methyltransferase</keyword>
<dbReference type="PANTHER" id="PTHR45128">
    <property type="entry name" value="METHYLTRANSFERASE TYPE 11"/>
    <property type="match status" value="1"/>
</dbReference>
<dbReference type="Proteomes" id="UP001156691">
    <property type="component" value="Unassembled WGS sequence"/>
</dbReference>
<accession>A0ABQ5VZK2</accession>
<dbReference type="Pfam" id="PF13847">
    <property type="entry name" value="Methyltransf_31"/>
    <property type="match status" value="1"/>
</dbReference>
<gene>
    <name evidence="3" type="ORF">GCM10010862_01410</name>
</gene>
<reference evidence="4" key="1">
    <citation type="journal article" date="2019" name="Int. J. Syst. Evol. Microbiol.">
        <title>The Global Catalogue of Microorganisms (GCM) 10K type strain sequencing project: providing services to taxonomists for standard genome sequencing and annotation.</title>
        <authorList>
            <consortium name="The Broad Institute Genomics Platform"/>
            <consortium name="The Broad Institute Genome Sequencing Center for Infectious Disease"/>
            <person name="Wu L."/>
            <person name="Ma J."/>
        </authorList>
    </citation>
    <scope>NUCLEOTIDE SEQUENCE [LARGE SCALE GENOMIC DNA]</scope>
    <source>
        <strain evidence="4">NBRC 112416</strain>
    </source>
</reference>
<organism evidence="3 4">
    <name type="scientific">Devosia nitrariae</name>
    <dbReference type="NCBI Taxonomy" id="2071872"/>
    <lineage>
        <taxon>Bacteria</taxon>
        <taxon>Pseudomonadati</taxon>
        <taxon>Pseudomonadota</taxon>
        <taxon>Alphaproteobacteria</taxon>
        <taxon>Hyphomicrobiales</taxon>
        <taxon>Devosiaceae</taxon>
        <taxon>Devosia</taxon>
    </lineage>
</organism>
<evidence type="ECO:0000313" key="3">
    <source>
        <dbReference type="EMBL" id="GLQ52883.1"/>
    </source>
</evidence>
<dbReference type="RefSeq" id="WP_284338353.1">
    <property type="nucleotide sequence ID" value="NZ_BSNS01000002.1"/>
</dbReference>
<evidence type="ECO:0000259" key="2">
    <source>
        <dbReference type="Pfam" id="PF21320"/>
    </source>
</evidence>
<dbReference type="InterPro" id="IPR029063">
    <property type="entry name" value="SAM-dependent_MTases_sf"/>
</dbReference>
<sequence length="365" mass="38948">MNHIHHDGHTHDHAAFDAAKLDALVARAFGDLSAGYGGIMISLGNRLGLYKAMAGAGPLTALQVADRARCAERYVREWLNSQVAGGYVAFHPDSNTYELTREQAMVLADEDSPAFFPTAWAVPASMWADEDKAVEAFRTGKGIAWGDHDGRLSCGVASFYRNAYKASLVSQWLPALDGVVDKLNAGGLVADIGCGHGHSTVLMADAFPASQFRGFDNHQASLVEARKVAGEAGVADRASFSEARADTYPGTGYDLICFFDALHDMGDPVAAAEHAAQALAPDGAVMLVEPFANDRVEDNVSAVARLYYAASTTICVAHSIADGGHLVLGAQAGEARLAEVFRKAGFTRFRRAFETPFNLILEARL</sequence>
<dbReference type="InterPro" id="IPR025714">
    <property type="entry name" value="Methyltranfer_dom"/>
</dbReference>
<dbReference type="InterPro" id="IPR053173">
    <property type="entry name" value="SAM-binding_MTase"/>
</dbReference>
<name>A0ABQ5VZK2_9HYPH</name>
<dbReference type="Pfam" id="PF21320">
    <property type="entry name" value="WHD_Rv2258c"/>
    <property type="match status" value="1"/>
</dbReference>
<feature type="domain" description="S-adenosylmethionine-dependent methyltransferase Rv2258c-like winged HTH" evidence="2">
    <location>
        <begin position="38"/>
        <end position="108"/>
    </location>
</feature>
<comment type="caution">
    <text evidence="3">The sequence shown here is derived from an EMBL/GenBank/DDBJ whole genome shotgun (WGS) entry which is preliminary data.</text>
</comment>
<dbReference type="GO" id="GO:0032259">
    <property type="term" value="P:methylation"/>
    <property type="evidence" value="ECO:0007669"/>
    <property type="project" value="UniProtKB-KW"/>
</dbReference>
<proteinExistence type="predicted"/>
<dbReference type="InterPro" id="IPR048711">
    <property type="entry name" value="WHD_Rv2258c"/>
</dbReference>
<dbReference type="GO" id="GO:0008168">
    <property type="term" value="F:methyltransferase activity"/>
    <property type="evidence" value="ECO:0007669"/>
    <property type="project" value="UniProtKB-KW"/>
</dbReference>
<keyword evidence="3" id="KW-0808">Transferase</keyword>
<feature type="domain" description="Methyltransferase" evidence="1">
    <location>
        <begin position="188"/>
        <end position="341"/>
    </location>
</feature>
<evidence type="ECO:0000259" key="1">
    <source>
        <dbReference type="Pfam" id="PF13847"/>
    </source>
</evidence>
<protein>
    <submittedName>
        <fullName evidence="3">SAM-dependent methyltransferase</fullName>
    </submittedName>
</protein>
<evidence type="ECO:0000313" key="4">
    <source>
        <dbReference type="Proteomes" id="UP001156691"/>
    </source>
</evidence>
<dbReference type="EMBL" id="BSNS01000002">
    <property type="protein sequence ID" value="GLQ52883.1"/>
    <property type="molecule type" value="Genomic_DNA"/>
</dbReference>
<dbReference type="PANTHER" id="PTHR45128:SF2">
    <property type="entry name" value="METHYLTRANSFERASE DOMAIN-CONTAINING PROTEIN"/>
    <property type="match status" value="1"/>
</dbReference>
<keyword evidence="4" id="KW-1185">Reference proteome</keyword>
<dbReference type="SUPFAM" id="SSF53335">
    <property type="entry name" value="S-adenosyl-L-methionine-dependent methyltransferases"/>
    <property type="match status" value="1"/>
</dbReference>
<dbReference type="Gene3D" id="3.40.50.150">
    <property type="entry name" value="Vaccinia Virus protein VP39"/>
    <property type="match status" value="1"/>
</dbReference>